<name>A0A329R3T7_9ACTN</name>
<dbReference type="AlphaFoldDB" id="A0A329R3T7"/>
<dbReference type="InterPro" id="IPR021527">
    <property type="entry name" value="DUF2795"/>
</dbReference>
<comment type="caution">
    <text evidence="1">The sequence shown here is derived from an EMBL/GenBank/DDBJ whole genome shotgun (WGS) entry which is preliminary data.</text>
</comment>
<keyword evidence="2" id="KW-1185">Reference proteome</keyword>
<evidence type="ECO:0000313" key="2">
    <source>
        <dbReference type="Proteomes" id="UP000250462"/>
    </source>
</evidence>
<organism evidence="1 2">
    <name type="scientific">Phytoactinopolyspora halophila</name>
    <dbReference type="NCBI Taxonomy" id="1981511"/>
    <lineage>
        <taxon>Bacteria</taxon>
        <taxon>Bacillati</taxon>
        <taxon>Actinomycetota</taxon>
        <taxon>Actinomycetes</taxon>
        <taxon>Jiangellales</taxon>
        <taxon>Jiangellaceae</taxon>
        <taxon>Phytoactinopolyspora</taxon>
    </lineage>
</organism>
<evidence type="ECO:0008006" key="3">
    <source>
        <dbReference type="Google" id="ProtNLM"/>
    </source>
</evidence>
<dbReference type="Proteomes" id="UP000250462">
    <property type="component" value="Unassembled WGS sequence"/>
</dbReference>
<reference evidence="1 2" key="1">
    <citation type="submission" date="2018-06" db="EMBL/GenBank/DDBJ databases">
        <title>Phytoactinopolyspora halophila sp. nov., a novel halophilic actinomycete isolated from a saline soil in China.</title>
        <authorList>
            <person name="Tang S.-K."/>
        </authorList>
    </citation>
    <scope>NUCLEOTIDE SEQUENCE [LARGE SCALE GENOMIC DNA]</scope>
    <source>
        <strain evidence="1 2">YIM 96934</strain>
    </source>
</reference>
<sequence length="88" mass="9627">MIASWTSVQPFPHVRVELSIVTVTRIEIADAVEDAFDAPPASKEDLLAWATANSARVEVLETLGRLPDTSFRSLRELWAHLSGVPVGD</sequence>
<dbReference type="EMBL" id="QMIG01000001">
    <property type="protein sequence ID" value="RAW18646.1"/>
    <property type="molecule type" value="Genomic_DNA"/>
</dbReference>
<proteinExistence type="predicted"/>
<dbReference type="Pfam" id="PF11387">
    <property type="entry name" value="DUF2795"/>
    <property type="match status" value="1"/>
</dbReference>
<evidence type="ECO:0000313" key="1">
    <source>
        <dbReference type="EMBL" id="RAW18646.1"/>
    </source>
</evidence>
<accession>A0A329R3T7</accession>
<protein>
    <recommendedName>
        <fullName evidence="3">DUF2795 domain-containing protein</fullName>
    </recommendedName>
</protein>
<gene>
    <name evidence="1" type="ORF">DPM12_00770</name>
</gene>